<dbReference type="AlphaFoldDB" id="A0A0W8AYZ6"/>
<dbReference type="OrthoDB" id="127024at2759"/>
<organism evidence="2 4">
    <name type="scientific">Phytophthora nicotianae</name>
    <name type="common">Potato buckeye rot agent</name>
    <name type="synonym">Phytophthora parasitica</name>
    <dbReference type="NCBI Taxonomy" id="4792"/>
    <lineage>
        <taxon>Eukaryota</taxon>
        <taxon>Sar</taxon>
        <taxon>Stramenopiles</taxon>
        <taxon>Oomycota</taxon>
        <taxon>Peronosporomycetes</taxon>
        <taxon>Peronosporales</taxon>
        <taxon>Peronosporaceae</taxon>
        <taxon>Phytophthora</taxon>
    </lineage>
</organism>
<evidence type="ECO:0000313" key="3">
    <source>
        <dbReference type="EMBL" id="KUF93749.1"/>
    </source>
</evidence>
<keyword evidence="1" id="KW-0732">Signal</keyword>
<dbReference type="Proteomes" id="UP000054636">
    <property type="component" value="Unassembled WGS sequence"/>
</dbReference>
<dbReference type="OMA" id="ASKDSCA"/>
<protein>
    <submittedName>
        <fullName evidence="2">Uncharacterized protein</fullName>
    </submittedName>
</protein>
<feature type="chain" id="PRO_5007439782" evidence="1">
    <location>
        <begin position="23"/>
        <end position="292"/>
    </location>
</feature>
<dbReference type="EMBL" id="LNFO01006120">
    <property type="protein sequence ID" value="KUF64761.1"/>
    <property type="molecule type" value="Genomic_DNA"/>
</dbReference>
<evidence type="ECO:0000313" key="4">
    <source>
        <dbReference type="Proteomes" id="UP000052943"/>
    </source>
</evidence>
<gene>
    <name evidence="2" type="ORF">AM587_10016430</name>
    <name evidence="3" type="ORF">AM588_10008920</name>
</gene>
<feature type="signal peptide" evidence="1">
    <location>
        <begin position="1"/>
        <end position="22"/>
    </location>
</feature>
<evidence type="ECO:0000313" key="5">
    <source>
        <dbReference type="Proteomes" id="UP000054636"/>
    </source>
</evidence>
<accession>A0A0W8AYZ6</accession>
<evidence type="ECO:0000256" key="1">
    <source>
        <dbReference type="SAM" id="SignalP"/>
    </source>
</evidence>
<sequence>MNKLIILAATAALTTLSGPATADEDSCVLIDFTAEEEEFADLNDGIKTSKVGKLLGSILGSYDPLVRSKIALRGFNYSALGQDLTISTAIDSINITGLTNFVPQDINVTSPNSVSISTASSGQVTVDAQLSATVEEKDVSATAHLQFVLEQPTITVEVEANMYACAPDVSASVCSNLTIADLQTDLESATNKRHFVNIMKEVLMRFKDASVKSFTLDFESISDFDLSFDSSSFVFRNLLRLVPDYSAEDINKKGSMYETYVTTMNRHAPTVLNYLIDATLEPLFGATCLSEE</sequence>
<comment type="caution">
    <text evidence="2">The sequence shown here is derived from an EMBL/GenBank/DDBJ whole genome shotgun (WGS) entry which is preliminary data.</text>
</comment>
<dbReference type="EMBL" id="LNFP01000358">
    <property type="protein sequence ID" value="KUF93749.1"/>
    <property type="molecule type" value="Genomic_DNA"/>
</dbReference>
<name>A0A0W8AYZ6_PHYNI</name>
<dbReference type="Proteomes" id="UP000052943">
    <property type="component" value="Unassembled WGS sequence"/>
</dbReference>
<reference evidence="4 5" key="1">
    <citation type="submission" date="2015-11" db="EMBL/GenBank/DDBJ databases">
        <title>Genomes and virulence difference between two physiological races of Phytophthora nicotianae.</title>
        <authorList>
            <person name="Liu H."/>
            <person name="Ma X."/>
            <person name="Yu H."/>
            <person name="Fang D."/>
            <person name="Li Y."/>
            <person name="Wang X."/>
            <person name="Wang W."/>
            <person name="Dong Y."/>
            <person name="Xiao B."/>
        </authorList>
    </citation>
    <scope>NUCLEOTIDE SEQUENCE [LARGE SCALE GENOMIC DNA]</scope>
    <source>
        <strain evidence="4">race 0</strain>
        <strain evidence="2">Race 0</strain>
        <strain evidence="5">race 1</strain>
        <strain evidence="3">Race 1</strain>
    </source>
</reference>
<evidence type="ECO:0000313" key="2">
    <source>
        <dbReference type="EMBL" id="KUF64761.1"/>
    </source>
</evidence>
<proteinExistence type="predicted"/>